<dbReference type="EMBL" id="BK014762">
    <property type="protein sequence ID" value="DAD74606.1"/>
    <property type="molecule type" value="Genomic_DNA"/>
</dbReference>
<accession>A0A8S5LX54</accession>
<evidence type="ECO:0000313" key="1">
    <source>
        <dbReference type="EMBL" id="DAD74606.1"/>
    </source>
</evidence>
<organism evidence="1">
    <name type="scientific">Myoviridae sp. ctZgq1</name>
    <dbReference type="NCBI Taxonomy" id="2826666"/>
    <lineage>
        <taxon>Viruses</taxon>
        <taxon>Duplodnaviria</taxon>
        <taxon>Heunggongvirae</taxon>
        <taxon>Uroviricota</taxon>
        <taxon>Caudoviricetes</taxon>
    </lineage>
</organism>
<sequence>MKVSKELLDSFRESRNQVTEFYEEQKKNRQQGAKKAGLTKRQIFLKKYEDLENTIEEFNSNDLVYYFETKSQEANKPYIVANMAKDSKIMKRLQKDFSNEEILVMIEFLFFSGQTYLTDPSINVMASSWINTIKNDTNKWLNGEFDSTKSKTSKKKMIKKVREFKRDDNEDIVEIGGGWN</sequence>
<name>A0A8S5LX54_9CAUD</name>
<reference evidence="1" key="1">
    <citation type="journal article" date="2021" name="Proc. Natl. Acad. Sci. U.S.A.">
        <title>A Catalog of Tens of Thousands of Viruses from Human Metagenomes Reveals Hidden Associations with Chronic Diseases.</title>
        <authorList>
            <person name="Tisza M.J."/>
            <person name="Buck C.B."/>
        </authorList>
    </citation>
    <scope>NUCLEOTIDE SEQUENCE</scope>
    <source>
        <strain evidence="1">CtZgq1</strain>
    </source>
</reference>
<protein>
    <submittedName>
        <fullName evidence="1">Uncharacterized protein</fullName>
    </submittedName>
</protein>
<proteinExistence type="predicted"/>